<keyword evidence="4" id="KW-0336">GPI-anchor</keyword>
<comment type="function">
    <text evidence="1">VSG forms a coat on the surface of the parasite. The trypanosome evades the immune response of the host by expressing a series of antigenically distinct VSGs from an estimated 1000 VSG genes.</text>
</comment>
<accession>A0A1J0R9Z8</accession>
<keyword evidence="7" id="KW-0449">Lipoprotein</keyword>
<dbReference type="Pfam" id="PF10659">
    <property type="entry name" value="Trypan_glycop_C"/>
    <property type="match status" value="1"/>
</dbReference>
<evidence type="ECO:0000259" key="10">
    <source>
        <dbReference type="Pfam" id="PF10659"/>
    </source>
</evidence>
<evidence type="ECO:0000256" key="2">
    <source>
        <dbReference type="ARBA" id="ARBA00004609"/>
    </source>
</evidence>
<dbReference type="AlphaFoldDB" id="A0A1J0R9Z8"/>
<keyword evidence="6" id="KW-0325">Glycoprotein</keyword>
<dbReference type="GO" id="GO:0005886">
    <property type="term" value="C:plasma membrane"/>
    <property type="evidence" value="ECO:0007669"/>
    <property type="project" value="UniProtKB-SubCell"/>
</dbReference>
<dbReference type="VEuPathDB" id="TriTrypDB:Tb1125.Tb10.v4.0163"/>
<dbReference type="GO" id="GO:0042783">
    <property type="term" value="P:symbiont-mediated evasion of host immune response"/>
    <property type="evidence" value="ECO:0007669"/>
    <property type="project" value="InterPro"/>
</dbReference>
<dbReference type="InterPro" id="IPR019609">
    <property type="entry name" value="Variant_surf_glycoprt_trypan_C"/>
</dbReference>
<feature type="domain" description="Trypanosome variant surface glycoprotein C-terminal" evidence="10">
    <location>
        <begin position="413"/>
        <end position="514"/>
    </location>
</feature>
<evidence type="ECO:0000256" key="3">
    <source>
        <dbReference type="ARBA" id="ARBA00022475"/>
    </source>
</evidence>
<evidence type="ECO:0000256" key="1">
    <source>
        <dbReference type="ARBA" id="ARBA00002523"/>
    </source>
</evidence>
<feature type="chain" id="PRO_5012204546" evidence="8">
    <location>
        <begin position="31"/>
        <end position="516"/>
    </location>
</feature>
<dbReference type="Gene3D" id="3.90.150.10">
    <property type="entry name" value="Variant Surface Glycoprotein, subunit A domain 1"/>
    <property type="match status" value="1"/>
</dbReference>
<reference evidence="11" key="1">
    <citation type="submission" date="2016-08" db="EMBL/GenBank/DDBJ databases">
        <title>VSG repertoire of Trypanosoma brucei EATRO 1125.</title>
        <authorList>
            <person name="Cross G.A."/>
        </authorList>
    </citation>
    <scope>NUCLEOTIDE SEQUENCE</scope>
    <source>
        <strain evidence="11">EATRO 1125</strain>
    </source>
</reference>
<protein>
    <submittedName>
        <fullName evidence="11">Variant surface glycoprotein 1125.4098</fullName>
    </submittedName>
</protein>
<evidence type="ECO:0000313" key="11">
    <source>
        <dbReference type="EMBL" id="APD74630.1"/>
    </source>
</evidence>
<evidence type="ECO:0000256" key="6">
    <source>
        <dbReference type="ARBA" id="ARBA00023180"/>
    </source>
</evidence>
<dbReference type="VEuPathDB" id="TriTrypDB:Tb427_000313300"/>
<dbReference type="Gene3D" id="3.30.1680.30">
    <property type="match status" value="1"/>
</dbReference>
<dbReference type="GO" id="GO:0098552">
    <property type="term" value="C:side of membrane"/>
    <property type="evidence" value="ECO:0007669"/>
    <property type="project" value="UniProtKB-KW"/>
</dbReference>
<keyword evidence="8" id="KW-0732">Signal</keyword>
<keyword evidence="3" id="KW-1003">Cell membrane</keyword>
<dbReference type="Gene3D" id="3.30.1680.40">
    <property type="match status" value="1"/>
</dbReference>
<sequence length="516" mass="55245">MTKQVPSLQSTLPLFLAALAAAAAIGCADAAQTGLMKSVWTPICKTSEELGEIAGEALHDANSILEHVKTMRIAAMRSGIYAIKNIGTTKQLKGTLLQEYYDRRARTALNHYKEQAAHLQLDAAAKASYLKGRVDEYLSLLERATQGTNACLLQTDRDGQAAARAGGLLQGEKCELKPPPTTSAKRVTKTIEAGGFTALKANDGKEAAAQPTQSSKKCLLLSTVNTNGYGADGAATAGAIEVMAGYLKIPHTDSKLTLTTASKLHTTESGSHEAWTAAHTAIQKQTGTAHEACRNETAEAKDRQAIKHAITRLYGEKAPAEESIVASKLTLILGDKTADKLAAAEHEVNKEEIPAGIAGRPTEATLGQINDEDELTSLLAYYQTAASRKITELKQQLKEASGQKDPKTTADVCNKIKDESECNNKAFCSYNESAAEEDKKCKYNATKATSNGVPVAPTQTESAEKTTEKCKGKLEPECTKAPECKWDGKECKDYIFLVNKKLALTMVSGFVSLVAF</sequence>
<name>A0A1J0R9Z8_9TRYP</name>
<dbReference type="EMBL" id="KX700674">
    <property type="protein sequence ID" value="APD74630.1"/>
    <property type="molecule type" value="Genomic_DNA"/>
</dbReference>
<dbReference type="PROSITE" id="PS51257">
    <property type="entry name" value="PROKAR_LIPOPROTEIN"/>
    <property type="match status" value="1"/>
</dbReference>
<organism evidence="11">
    <name type="scientific">Trypanosoma brucei</name>
    <dbReference type="NCBI Taxonomy" id="5691"/>
    <lineage>
        <taxon>Eukaryota</taxon>
        <taxon>Discoba</taxon>
        <taxon>Euglenozoa</taxon>
        <taxon>Kinetoplastea</taxon>
        <taxon>Metakinetoplastina</taxon>
        <taxon>Trypanosomatida</taxon>
        <taxon>Trypanosomatidae</taxon>
        <taxon>Trypanosoma</taxon>
    </lineage>
</organism>
<evidence type="ECO:0000256" key="5">
    <source>
        <dbReference type="ARBA" id="ARBA00023136"/>
    </source>
</evidence>
<evidence type="ECO:0000256" key="7">
    <source>
        <dbReference type="ARBA" id="ARBA00023288"/>
    </source>
</evidence>
<evidence type="ECO:0000256" key="8">
    <source>
        <dbReference type="SAM" id="SignalP"/>
    </source>
</evidence>
<dbReference type="InterPro" id="IPR001812">
    <property type="entry name" value="Trypano_VSG_A_N_dom"/>
</dbReference>
<evidence type="ECO:0000256" key="4">
    <source>
        <dbReference type="ARBA" id="ARBA00022622"/>
    </source>
</evidence>
<dbReference type="Pfam" id="PF00913">
    <property type="entry name" value="Trypan_glycop"/>
    <property type="match status" value="1"/>
</dbReference>
<feature type="signal peptide" evidence="8">
    <location>
        <begin position="1"/>
        <end position="30"/>
    </location>
</feature>
<dbReference type="SUPFAM" id="SSF58087">
    <property type="entry name" value="Variant surface glycoprotein (N-terminal domain)"/>
    <property type="match status" value="1"/>
</dbReference>
<comment type="subcellular location">
    <subcellularLocation>
        <location evidence="2">Cell membrane</location>
        <topology evidence="2">Lipid-anchor</topology>
        <topology evidence="2">GPI-anchor</topology>
    </subcellularLocation>
</comment>
<proteinExistence type="predicted"/>
<dbReference type="Gene3D" id="1.10.470.10">
    <property type="entry name" value="Variant Surface Glycoprotein, subunit A, domain 2"/>
    <property type="match status" value="1"/>
</dbReference>
<feature type="domain" description="Trypanosome variant surface glycoprotein A-type N-terminal" evidence="9">
    <location>
        <begin position="16"/>
        <end position="383"/>
    </location>
</feature>
<keyword evidence="5" id="KW-0472">Membrane</keyword>
<evidence type="ECO:0000259" key="9">
    <source>
        <dbReference type="Pfam" id="PF00913"/>
    </source>
</evidence>
<dbReference type="VEuPathDB" id="TriTrypDB:Tb10.v4.0163"/>